<dbReference type="EMBL" id="JACHNZ010000005">
    <property type="protein sequence ID" value="MBB4631076.1"/>
    <property type="molecule type" value="Genomic_DNA"/>
</dbReference>
<sequence>MATEQSGEDAGIQLRDRIAALGAEAFHDASVRISQHAVVTPLLDTPAIDGRRIRLKCENLQATGSFKIRCAANVIEQLSPETLRRGVVTASAGNFAPALAIAGAPHGMRLICHIPEKSAAVKVAKLRALGVELVFHDFEAWWRIMQTRDTGMPEATFLHPVCEPNGIVGNGTIAIELADEWPEIDTVIVPFGGGGLVSGIATAMRAVRAGVKVYACEIEGAAPLAAAFAAGHPVTVDRQPNFASGPGRQSVLEIMWPLLREMLAGVITVTDAEARKAFRDLTLDSHLVVEAQSAIAYAAARSADHSGRNVAAVLSGGNIDRDALVAALAD</sequence>
<dbReference type="GO" id="GO:0004794">
    <property type="term" value="F:threonine deaminase activity"/>
    <property type="evidence" value="ECO:0007669"/>
    <property type="project" value="UniProtKB-EC"/>
</dbReference>
<evidence type="ECO:0000256" key="2">
    <source>
        <dbReference type="ARBA" id="ARBA00022898"/>
    </source>
</evidence>
<dbReference type="GO" id="GO:0006565">
    <property type="term" value="P:L-serine catabolic process"/>
    <property type="evidence" value="ECO:0007669"/>
    <property type="project" value="TreeGrafter"/>
</dbReference>
<dbReference type="GO" id="GO:0006567">
    <property type="term" value="P:L-threonine catabolic process"/>
    <property type="evidence" value="ECO:0007669"/>
    <property type="project" value="TreeGrafter"/>
</dbReference>
<keyword evidence="6" id="KW-1185">Reference proteome</keyword>
<dbReference type="InterPro" id="IPR050147">
    <property type="entry name" value="Ser/Thr_Dehydratase"/>
</dbReference>
<dbReference type="Pfam" id="PF00291">
    <property type="entry name" value="PALP"/>
    <property type="match status" value="1"/>
</dbReference>
<dbReference type="PANTHER" id="PTHR48078">
    <property type="entry name" value="THREONINE DEHYDRATASE, MITOCHONDRIAL-RELATED"/>
    <property type="match status" value="1"/>
</dbReference>
<dbReference type="InterPro" id="IPR036052">
    <property type="entry name" value="TrpB-like_PALP_sf"/>
</dbReference>
<dbReference type="Proteomes" id="UP000566324">
    <property type="component" value="Unassembled WGS sequence"/>
</dbReference>
<feature type="domain" description="Tryptophan synthase beta chain-like PALP" evidence="4">
    <location>
        <begin position="33"/>
        <end position="316"/>
    </location>
</feature>
<proteinExistence type="predicted"/>
<gene>
    <name evidence="5" type="ORF">GGQ98_000683</name>
</gene>
<evidence type="ECO:0000313" key="5">
    <source>
        <dbReference type="EMBL" id="MBB4631076.1"/>
    </source>
</evidence>
<accession>A0A7W7AZ79</accession>
<dbReference type="RefSeq" id="WP_243451669.1">
    <property type="nucleotide sequence ID" value="NZ_JACHNZ010000005.1"/>
</dbReference>
<comment type="cofactor">
    <cofactor evidence="1">
        <name>pyridoxal 5'-phosphate</name>
        <dbReference type="ChEBI" id="CHEBI:597326"/>
    </cofactor>
</comment>
<dbReference type="GO" id="GO:0009097">
    <property type="term" value="P:isoleucine biosynthetic process"/>
    <property type="evidence" value="ECO:0007669"/>
    <property type="project" value="TreeGrafter"/>
</dbReference>
<comment type="caution">
    <text evidence="5">The sequence shown here is derived from an EMBL/GenBank/DDBJ whole genome shotgun (WGS) entry which is preliminary data.</text>
</comment>
<dbReference type="EC" id="4.3.1.19" evidence="5"/>
<protein>
    <submittedName>
        <fullName evidence="5">Threonine dehydratase</fullName>
        <ecNumber evidence="5">4.3.1.19</ecNumber>
    </submittedName>
</protein>
<evidence type="ECO:0000256" key="1">
    <source>
        <dbReference type="ARBA" id="ARBA00001933"/>
    </source>
</evidence>
<evidence type="ECO:0000256" key="3">
    <source>
        <dbReference type="ARBA" id="ARBA00023239"/>
    </source>
</evidence>
<dbReference type="InterPro" id="IPR001926">
    <property type="entry name" value="TrpB-like_PALP"/>
</dbReference>
<evidence type="ECO:0000259" key="4">
    <source>
        <dbReference type="Pfam" id="PF00291"/>
    </source>
</evidence>
<dbReference type="SUPFAM" id="SSF53686">
    <property type="entry name" value="Tryptophan synthase beta subunit-like PLP-dependent enzymes"/>
    <property type="match status" value="1"/>
</dbReference>
<name>A0A7W7AZ79_9SPHN</name>
<organism evidence="5 6">
    <name type="scientific">Sphingosinicella soli</name>
    <dbReference type="NCBI Taxonomy" id="333708"/>
    <lineage>
        <taxon>Bacteria</taxon>
        <taxon>Pseudomonadati</taxon>
        <taxon>Pseudomonadota</taxon>
        <taxon>Alphaproteobacteria</taxon>
        <taxon>Sphingomonadales</taxon>
        <taxon>Sphingosinicellaceae</taxon>
        <taxon>Sphingosinicella</taxon>
    </lineage>
</organism>
<dbReference type="Gene3D" id="3.40.50.1100">
    <property type="match status" value="2"/>
</dbReference>
<keyword evidence="3 5" id="KW-0456">Lyase</keyword>
<dbReference type="AlphaFoldDB" id="A0A7W7AZ79"/>
<reference evidence="5 6" key="1">
    <citation type="submission" date="2020-08" db="EMBL/GenBank/DDBJ databases">
        <title>Genomic Encyclopedia of Type Strains, Phase IV (KMG-IV): sequencing the most valuable type-strain genomes for metagenomic binning, comparative biology and taxonomic classification.</title>
        <authorList>
            <person name="Goeker M."/>
        </authorList>
    </citation>
    <scope>NUCLEOTIDE SEQUENCE [LARGE SCALE GENOMIC DNA]</scope>
    <source>
        <strain evidence="5 6">DSM 17328</strain>
    </source>
</reference>
<dbReference type="PANTHER" id="PTHR48078:SF6">
    <property type="entry name" value="L-THREONINE DEHYDRATASE CATABOLIC TDCB"/>
    <property type="match status" value="1"/>
</dbReference>
<dbReference type="GO" id="GO:0003941">
    <property type="term" value="F:L-serine ammonia-lyase activity"/>
    <property type="evidence" value="ECO:0007669"/>
    <property type="project" value="TreeGrafter"/>
</dbReference>
<evidence type="ECO:0000313" key="6">
    <source>
        <dbReference type="Proteomes" id="UP000566324"/>
    </source>
</evidence>
<keyword evidence="2" id="KW-0663">Pyridoxal phosphate</keyword>